<dbReference type="STRING" id="796606.BMMGA3_15590"/>
<evidence type="ECO:0000313" key="2">
    <source>
        <dbReference type="EMBL" id="AIE61471.1"/>
    </source>
</evidence>
<dbReference type="AlphaFoldDB" id="I3EBC0"/>
<evidence type="ECO:0000256" key="1">
    <source>
        <dbReference type="SAM" id="Phobius"/>
    </source>
</evidence>
<dbReference type="HOGENOM" id="CLU_018178_0_0_9"/>
<proteinExistence type="predicted"/>
<dbReference type="EMBL" id="CP007739">
    <property type="protein sequence ID" value="AIE61471.1"/>
    <property type="molecule type" value="Genomic_DNA"/>
</dbReference>
<feature type="transmembrane region" description="Helical" evidence="1">
    <location>
        <begin position="458"/>
        <end position="490"/>
    </location>
</feature>
<dbReference type="eggNOG" id="ENOG502ZA5S">
    <property type="taxonomic scope" value="Bacteria"/>
</dbReference>
<keyword evidence="1" id="KW-0812">Transmembrane</keyword>
<gene>
    <name evidence="2" type="ORF">BMMGA3_15590</name>
</gene>
<dbReference type="KEGG" id="bmet:BMMGA3_15590"/>
<sequence>MSSERIIHHADLSRIEASLRSLENGVAYVSDQVNAVHSEVIDTRANLDALIREFHEFVRKDQLEKNVQLAETRIVKVRQELETKFGHYAEIRRRVTGILQAVDVSLVKKETIENTTEEHMLAAPHYWLAPCLIALSAWLNDNKELAEKAMLEALRRDDEKTSLFFALVTRRGARYKASREWLERYFGLQDPHSLEREIVILIDGYTNGIFGPDARMKCGKQIESWIEELSQKVGFVEEQHHQWKVALESKLQKLNDQSYPYLKEYSPTWPKLEESLEGAKLHKIIYDYFNDIFAREITLEKSIAYAVDALLDTLVSKFDDEELPLRRDERLLSLIIQENGDRDRAQKLFEEEKTLEERVSFTQLLTNFAMHPEVSNASLATQKFSIALSKDWIKSAHDDITAENRAGVPVDVELAIDQWTGVTQDGSNEQELIQSLESHFEERKEQAIKQVKLTLKHWASLAGGILFTLMGFGAPFLFVFAIFCFVYFYLGKKNLQKRKDQIIQEFANLSEQCKQILRASLAELVDWRKEYAQEDENAALVTNLLESITPEQYTFSSYDTARSVVN</sequence>
<evidence type="ECO:0000313" key="3">
    <source>
        <dbReference type="Proteomes" id="UP000027602"/>
    </source>
</evidence>
<protein>
    <submittedName>
        <fullName evidence="2">Uncharacterized protein</fullName>
    </submittedName>
</protein>
<reference evidence="2 3" key="1">
    <citation type="journal article" date="2015" name="BMC Genomics">
        <title>Transcriptome analysis of thermophilic methylotrophic Bacillus methanolicus MGA3 using RNA-sequencing provides detailed insights into its previously uncharted transcriptional landscape.</title>
        <authorList>
            <person name="Irla M."/>
            <person name="Neshat A."/>
            <person name="Brautaset T."/>
            <person name="Ruckert C."/>
            <person name="Kalinowski J."/>
            <person name="Wendisch V.F."/>
        </authorList>
    </citation>
    <scope>NUCLEOTIDE SEQUENCE [LARGE SCALE GENOMIC DNA]</scope>
    <source>
        <strain evidence="3">MGA3 / ATCC 53907</strain>
    </source>
</reference>
<dbReference type="Proteomes" id="UP000027602">
    <property type="component" value="Chromosome"/>
</dbReference>
<organism evidence="2 3">
    <name type="scientific">Bacillus methanolicus (strain MGA3 / ATCC 53907)</name>
    <dbReference type="NCBI Taxonomy" id="796606"/>
    <lineage>
        <taxon>Bacteria</taxon>
        <taxon>Bacillati</taxon>
        <taxon>Bacillota</taxon>
        <taxon>Bacilli</taxon>
        <taxon>Bacillales</taxon>
        <taxon>Bacillaceae</taxon>
        <taxon>Bacillus</taxon>
    </lineage>
</organism>
<dbReference type="OrthoDB" id="3948624at2"/>
<keyword evidence="1" id="KW-0472">Membrane</keyword>
<name>I3EBC0_BACMM</name>
<keyword evidence="1" id="KW-1133">Transmembrane helix</keyword>
<keyword evidence="3" id="KW-1185">Reference proteome</keyword>
<accession>I3EBC0</accession>
<dbReference type="RefSeq" id="WP_003346663.1">
    <property type="nucleotide sequence ID" value="NZ_ADWW01000001.1"/>
</dbReference>